<accession>A0A5B7JX54</accession>
<evidence type="ECO:0000313" key="2">
    <source>
        <dbReference type="EMBL" id="MPC96924.1"/>
    </source>
</evidence>
<gene>
    <name evidence="2" type="ORF">E2C01_092206</name>
</gene>
<sequence length="73" mass="7681">MAGCVGVCVLVCKTWKGKTGANNGRVEDMQLHHALPGTATIHGKVNCRRQGFGDGQGRAGPSLEVKHDTRPLG</sequence>
<keyword evidence="3" id="KW-1185">Reference proteome</keyword>
<comment type="caution">
    <text evidence="2">The sequence shown here is derived from an EMBL/GenBank/DDBJ whole genome shotgun (WGS) entry which is preliminary data.</text>
</comment>
<evidence type="ECO:0000313" key="3">
    <source>
        <dbReference type="Proteomes" id="UP000324222"/>
    </source>
</evidence>
<organism evidence="2 3">
    <name type="scientific">Portunus trituberculatus</name>
    <name type="common">Swimming crab</name>
    <name type="synonym">Neptunus trituberculatus</name>
    <dbReference type="NCBI Taxonomy" id="210409"/>
    <lineage>
        <taxon>Eukaryota</taxon>
        <taxon>Metazoa</taxon>
        <taxon>Ecdysozoa</taxon>
        <taxon>Arthropoda</taxon>
        <taxon>Crustacea</taxon>
        <taxon>Multicrustacea</taxon>
        <taxon>Malacostraca</taxon>
        <taxon>Eumalacostraca</taxon>
        <taxon>Eucarida</taxon>
        <taxon>Decapoda</taxon>
        <taxon>Pleocyemata</taxon>
        <taxon>Brachyura</taxon>
        <taxon>Eubrachyura</taxon>
        <taxon>Portunoidea</taxon>
        <taxon>Portunidae</taxon>
        <taxon>Portuninae</taxon>
        <taxon>Portunus</taxon>
    </lineage>
</organism>
<protein>
    <submittedName>
        <fullName evidence="2">Uncharacterized protein</fullName>
    </submittedName>
</protein>
<name>A0A5B7JX54_PORTR</name>
<evidence type="ECO:0000256" key="1">
    <source>
        <dbReference type="SAM" id="MobiDB-lite"/>
    </source>
</evidence>
<dbReference type="EMBL" id="VSRR010107889">
    <property type="protein sequence ID" value="MPC96924.1"/>
    <property type="molecule type" value="Genomic_DNA"/>
</dbReference>
<feature type="region of interest" description="Disordered" evidence="1">
    <location>
        <begin position="50"/>
        <end position="73"/>
    </location>
</feature>
<dbReference type="Proteomes" id="UP000324222">
    <property type="component" value="Unassembled WGS sequence"/>
</dbReference>
<proteinExistence type="predicted"/>
<feature type="compositionally biased region" description="Basic and acidic residues" evidence="1">
    <location>
        <begin position="64"/>
        <end position="73"/>
    </location>
</feature>
<dbReference type="AlphaFoldDB" id="A0A5B7JX54"/>
<reference evidence="2 3" key="1">
    <citation type="submission" date="2019-05" db="EMBL/GenBank/DDBJ databases">
        <title>Another draft genome of Portunus trituberculatus and its Hox gene families provides insights of decapod evolution.</title>
        <authorList>
            <person name="Jeong J.-H."/>
            <person name="Song I."/>
            <person name="Kim S."/>
            <person name="Choi T."/>
            <person name="Kim D."/>
            <person name="Ryu S."/>
            <person name="Kim W."/>
        </authorList>
    </citation>
    <scope>NUCLEOTIDE SEQUENCE [LARGE SCALE GENOMIC DNA]</scope>
    <source>
        <tissue evidence="2">Muscle</tissue>
    </source>
</reference>